<reference evidence="1 2" key="1">
    <citation type="submission" date="2018-06" db="EMBL/GenBank/DDBJ databases">
        <authorList>
            <consortium name="Pathogen Informatics"/>
            <person name="Doyle S."/>
        </authorList>
    </citation>
    <scope>NUCLEOTIDE SEQUENCE [LARGE SCALE GENOMIC DNA]</scope>
    <source>
        <strain evidence="1 2">NCTC10786</strain>
    </source>
</reference>
<evidence type="ECO:0000313" key="1">
    <source>
        <dbReference type="EMBL" id="SQB21378.1"/>
    </source>
</evidence>
<dbReference type="AlphaFoldDB" id="A0A2X2UYL4"/>
<proteinExistence type="predicted"/>
<dbReference type="EMBL" id="UAVY01000001">
    <property type="protein sequence ID" value="SQB21378.1"/>
    <property type="molecule type" value="Genomic_DNA"/>
</dbReference>
<gene>
    <name evidence="1" type="ORF">NCTC10786_00685</name>
</gene>
<protein>
    <recommendedName>
        <fullName evidence="3">Oxidoreductase</fullName>
    </recommendedName>
</protein>
<dbReference type="Proteomes" id="UP000251584">
    <property type="component" value="Unassembled WGS sequence"/>
</dbReference>
<evidence type="ECO:0000313" key="2">
    <source>
        <dbReference type="Proteomes" id="UP000251584"/>
    </source>
</evidence>
<organism evidence="1 2">
    <name type="scientific">Citrobacter koseri</name>
    <name type="common">Citrobacter diversus</name>
    <dbReference type="NCBI Taxonomy" id="545"/>
    <lineage>
        <taxon>Bacteria</taxon>
        <taxon>Pseudomonadati</taxon>
        <taxon>Pseudomonadota</taxon>
        <taxon>Gammaproteobacteria</taxon>
        <taxon>Enterobacterales</taxon>
        <taxon>Enterobacteriaceae</taxon>
        <taxon>Citrobacter</taxon>
    </lineage>
</organism>
<name>A0A2X2UYL4_CITKO</name>
<evidence type="ECO:0008006" key="3">
    <source>
        <dbReference type="Google" id="ProtNLM"/>
    </source>
</evidence>
<sequence length="57" mass="6566">MPLKTLMQQFYLAVQAGKMPAPEVRRFASFADGADVMYIIDAIVKSHQHQRWVSVMR</sequence>
<dbReference type="Gene3D" id="3.30.360.10">
    <property type="entry name" value="Dihydrodipicolinate Reductase, domain 2"/>
    <property type="match status" value="1"/>
</dbReference>
<accession>A0A2X2UYL4</accession>